<comment type="caution">
    <text evidence="1">The sequence shown here is derived from an EMBL/GenBank/DDBJ whole genome shotgun (WGS) entry which is preliminary data.</text>
</comment>
<proteinExistence type="predicted"/>
<sequence length="666" mass="75840">MKRSKLDCVMSLRQKRSIQVLMGLGVLSLLMVGLEVPFVSKIVSQEDESSNSFFITDKPYVLDSEEELQEKEAPIRPDNLPQIVAKTPMNSRHSRKIREFSTLSTLNFDINSLSGEPKDGFGDIQKSAKEAFSLGKKIWEELKLPLENRTSNGVKNQTRESCPNSIMLPGSVFLAKGSIIVLPCGMTLGSHLTLVGRPREAHPEQDPKISLLKSGQYLMVSQFMMELQGLKTVDGEEPPRILHFNPRLKGDWSGKPVIEQNTCYRMQWGSAHRCEGWKSRADEETVDGQVKCEKWIRDDDNQSEESKSSWWLNRLIGRTKKVAFDWPYPFAEGKLFVLTLSAGLEGYHVHVDGRHITSFPYRTGFALEDATGLALNGDIDVNAVFAASLPSTHPSFAPQRHLEMSVKWRAPPLPDGPIDMFIGVLSAGNHFAERMAVRKSWMQHNLIKSSHVVARFFVALHARKEVNIELRKEAEFFGDIVIVPYMDNYDLVVLKTVAICEYGVRTASAKYIMKCDDDTFVRVDAVLNEAKKIGDGNSLYVGNINYYHKPLRHGKWSVTYEEWPEEDYPPYANGPGYILSSDVAEFIATKFEKHKLKLFKMEDVSMGMWVEQFNATKRVEYVHSLKFCQFGCIEDYYTAHYQSPRQMLCMWSKLQLYGHPQCCNMR</sequence>
<dbReference type="EMBL" id="CM042039">
    <property type="protein sequence ID" value="KAI3726921.1"/>
    <property type="molecule type" value="Genomic_DNA"/>
</dbReference>
<gene>
    <name evidence="1" type="ORF">L1987_66728</name>
</gene>
<reference evidence="1 2" key="2">
    <citation type="journal article" date="2022" name="Mol. Ecol. Resour.">
        <title>The genomes of chicory, endive, great burdock and yacon provide insights into Asteraceae paleo-polyploidization history and plant inulin production.</title>
        <authorList>
            <person name="Fan W."/>
            <person name="Wang S."/>
            <person name="Wang H."/>
            <person name="Wang A."/>
            <person name="Jiang F."/>
            <person name="Liu H."/>
            <person name="Zhao H."/>
            <person name="Xu D."/>
            <person name="Zhang Y."/>
        </authorList>
    </citation>
    <scope>NUCLEOTIDE SEQUENCE [LARGE SCALE GENOMIC DNA]</scope>
    <source>
        <strain evidence="2">cv. Yunnan</strain>
        <tissue evidence="1">Leaves</tissue>
    </source>
</reference>
<keyword evidence="2" id="KW-1185">Reference proteome</keyword>
<evidence type="ECO:0000313" key="1">
    <source>
        <dbReference type="EMBL" id="KAI3726921.1"/>
    </source>
</evidence>
<accession>A0ACB9BXX4</accession>
<dbReference type="Proteomes" id="UP001056120">
    <property type="component" value="Linkage Group LG22"/>
</dbReference>
<evidence type="ECO:0000313" key="2">
    <source>
        <dbReference type="Proteomes" id="UP001056120"/>
    </source>
</evidence>
<organism evidence="1 2">
    <name type="scientific">Smallanthus sonchifolius</name>
    <dbReference type="NCBI Taxonomy" id="185202"/>
    <lineage>
        <taxon>Eukaryota</taxon>
        <taxon>Viridiplantae</taxon>
        <taxon>Streptophyta</taxon>
        <taxon>Embryophyta</taxon>
        <taxon>Tracheophyta</taxon>
        <taxon>Spermatophyta</taxon>
        <taxon>Magnoliopsida</taxon>
        <taxon>eudicotyledons</taxon>
        <taxon>Gunneridae</taxon>
        <taxon>Pentapetalae</taxon>
        <taxon>asterids</taxon>
        <taxon>campanulids</taxon>
        <taxon>Asterales</taxon>
        <taxon>Asteraceae</taxon>
        <taxon>Asteroideae</taxon>
        <taxon>Heliantheae alliance</taxon>
        <taxon>Millerieae</taxon>
        <taxon>Smallanthus</taxon>
    </lineage>
</organism>
<reference evidence="2" key="1">
    <citation type="journal article" date="2022" name="Mol. Ecol. Resour.">
        <title>The genomes of chicory, endive, great burdock and yacon provide insights into Asteraceae palaeo-polyploidization history and plant inulin production.</title>
        <authorList>
            <person name="Fan W."/>
            <person name="Wang S."/>
            <person name="Wang H."/>
            <person name="Wang A."/>
            <person name="Jiang F."/>
            <person name="Liu H."/>
            <person name="Zhao H."/>
            <person name="Xu D."/>
            <person name="Zhang Y."/>
        </authorList>
    </citation>
    <scope>NUCLEOTIDE SEQUENCE [LARGE SCALE GENOMIC DNA]</scope>
    <source>
        <strain evidence="2">cv. Yunnan</strain>
    </source>
</reference>
<name>A0ACB9BXX4_9ASTR</name>
<protein>
    <submittedName>
        <fullName evidence="1">Uncharacterized protein</fullName>
    </submittedName>
</protein>